<dbReference type="EMBL" id="JANBPW010000407">
    <property type="protein sequence ID" value="KAJ1949615.1"/>
    <property type="molecule type" value="Genomic_DNA"/>
</dbReference>
<evidence type="ECO:0000313" key="1">
    <source>
        <dbReference type="EMBL" id="KAJ1949615.1"/>
    </source>
</evidence>
<organism evidence="1 2">
    <name type="scientific">Linderina macrospora</name>
    <dbReference type="NCBI Taxonomy" id="4868"/>
    <lineage>
        <taxon>Eukaryota</taxon>
        <taxon>Fungi</taxon>
        <taxon>Fungi incertae sedis</taxon>
        <taxon>Zoopagomycota</taxon>
        <taxon>Kickxellomycotina</taxon>
        <taxon>Kickxellomycetes</taxon>
        <taxon>Kickxellales</taxon>
        <taxon>Kickxellaceae</taxon>
        <taxon>Linderina</taxon>
    </lineage>
</organism>
<accession>A0ACC1JF97</accession>
<keyword evidence="2" id="KW-1185">Reference proteome</keyword>
<name>A0ACC1JF97_9FUNG</name>
<comment type="caution">
    <text evidence="1">The sequence shown here is derived from an EMBL/GenBank/DDBJ whole genome shotgun (WGS) entry which is preliminary data.</text>
</comment>
<reference evidence="1" key="1">
    <citation type="submission" date="2022-07" db="EMBL/GenBank/DDBJ databases">
        <title>Phylogenomic reconstructions and comparative analyses of Kickxellomycotina fungi.</title>
        <authorList>
            <person name="Reynolds N.K."/>
            <person name="Stajich J.E."/>
            <person name="Barry K."/>
            <person name="Grigoriev I.V."/>
            <person name="Crous P."/>
            <person name="Smith M.E."/>
        </authorList>
    </citation>
    <scope>NUCLEOTIDE SEQUENCE</scope>
    <source>
        <strain evidence="1">NRRL 5244</strain>
    </source>
</reference>
<dbReference type="Proteomes" id="UP001150603">
    <property type="component" value="Unassembled WGS sequence"/>
</dbReference>
<sequence length="129" mass="14617">MGKSIRSKSKIRNRNILRETVFGPAEAERIKRLAEKQKVTAGTLTELMETDKPVAEEKQQQQETQQAGAEDDDSMAVDGNEAAQTGSVTRKKRSKSQKRGIKKVTVRNKKGRIMSKNVVKWTKQSRFKK</sequence>
<gene>
    <name evidence="1" type="ORF">FBU59_001062</name>
</gene>
<evidence type="ECO:0000313" key="2">
    <source>
        <dbReference type="Proteomes" id="UP001150603"/>
    </source>
</evidence>
<protein>
    <submittedName>
        <fullName evidence="1">Uncharacterized protein</fullName>
    </submittedName>
</protein>
<proteinExistence type="predicted"/>